<keyword evidence="8" id="KW-1185">Reference proteome</keyword>
<evidence type="ECO:0000256" key="5">
    <source>
        <dbReference type="SAM" id="Phobius"/>
    </source>
</evidence>
<dbReference type="InterPro" id="IPR002130">
    <property type="entry name" value="Cyclophilin-type_PPIase_dom"/>
</dbReference>
<evidence type="ECO:0000256" key="1">
    <source>
        <dbReference type="ARBA" id="ARBA00000971"/>
    </source>
</evidence>
<keyword evidence="2 4" id="KW-0697">Rotamase</keyword>
<dbReference type="EC" id="5.2.1.8" evidence="4"/>
<reference evidence="7" key="1">
    <citation type="submission" date="2021-06" db="EMBL/GenBank/DDBJ databases">
        <authorList>
            <consortium name="Wellcome Sanger Institute Data Sharing"/>
        </authorList>
    </citation>
    <scope>NUCLEOTIDE SEQUENCE [LARGE SCALE GENOMIC DNA]</scope>
</reference>
<dbReference type="InterPro" id="IPR020892">
    <property type="entry name" value="Cyclophilin-type_PPIase_CS"/>
</dbReference>
<comment type="function">
    <text evidence="4">PPIases accelerate the folding of proteins. It catalyzes the cis-trans isomerization of proline imidic peptide bonds in oligopeptides.</text>
</comment>
<dbReference type="PANTHER" id="PTHR11071:SF257">
    <property type="entry name" value="NK-TUMOR RECOGNITION PROTEIN"/>
    <property type="match status" value="1"/>
</dbReference>
<dbReference type="InterPro" id="IPR024936">
    <property type="entry name" value="Cyclophilin-type_PPIase"/>
</dbReference>
<dbReference type="GO" id="GO:0003755">
    <property type="term" value="F:peptidyl-prolyl cis-trans isomerase activity"/>
    <property type="evidence" value="ECO:0007669"/>
    <property type="project" value="UniProtKB-UniRule"/>
</dbReference>
<evidence type="ECO:0000256" key="3">
    <source>
        <dbReference type="ARBA" id="ARBA00023235"/>
    </source>
</evidence>
<keyword evidence="5" id="KW-1133">Transmembrane helix</keyword>
<dbReference type="SUPFAM" id="SSF50891">
    <property type="entry name" value="Cyclophilin-like"/>
    <property type="match status" value="1"/>
</dbReference>
<dbReference type="PROSITE" id="PS00170">
    <property type="entry name" value="CSA_PPIASE_1"/>
    <property type="match status" value="1"/>
</dbReference>
<dbReference type="Proteomes" id="UP000694620">
    <property type="component" value="Chromosome 6"/>
</dbReference>
<dbReference type="Ensembl" id="ENSECRT00000014501.1">
    <property type="protein sequence ID" value="ENSECRP00000014254.1"/>
    <property type="gene ID" value="ENSECRG00000009505.1"/>
</dbReference>
<keyword evidence="5" id="KW-0472">Membrane</keyword>
<dbReference type="Gene3D" id="2.40.100.10">
    <property type="entry name" value="Cyclophilin-like"/>
    <property type="match status" value="1"/>
</dbReference>
<comment type="similarity">
    <text evidence="4">Belongs to the cyclophilin-type PPIase family.</text>
</comment>
<evidence type="ECO:0000313" key="7">
    <source>
        <dbReference type="Ensembl" id="ENSECRP00000014254.1"/>
    </source>
</evidence>
<keyword evidence="5" id="KW-0812">Transmembrane</keyword>
<evidence type="ECO:0000259" key="6">
    <source>
        <dbReference type="PROSITE" id="PS50072"/>
    </source>
</evidence>
<gene>
    <name evidence="7" type="primary">NKTR</name>
</gene>
<comment type="catalytic activity">
    <reaction evidence="1 4">
        <text>[protein]-peptidylproline (omega=180) = [protein]-peptidylproline (omega=0)</text>
        <dbReference type="Rhea" id="RHEA:16237"/>
        <dbReference type="Rhea" id="RHEA-COMP:10747"/>
        <dbReference type="Rhea" id="RHEA-COMP:10748"/>
        <dbReference type="ChEBI" id="CHEBI:83833"/>
        <dbReference type="ChEBI" id="CHEBI:83834"/>
        <dbReference type="EC" id="5.2.1.8"/>
    </reaction>
</comment>
<feature type="transmembrane region" description="Helical" evidence="5">
    <location>
        <begin position="81"/>
        <end position="101"/>
    </location>
</feature>
<evidence type="ECO:0000256" key="2">
    <source>
        <dbReference type="ARBA" id="ARBA00023110"/>
    </source>
</evidence>
<name>A0A8C4SCB7_ERPCA</name>
<reference evidence="7" key="2">
    <citation type="submission" date="2025-08" db="UniProtKB">
        <authorList>
            <consortium name="Ensembl"/>
        </authorList>
    </citation>
    <scope>IDENTIFICATION</scope>
</reference>
<protein>
    <recommendedName>
        <fullName evidence="4">Peptidyl-prolyl cis-trans isomerase</fullName>
        <shortName evidence="4">PPIase</shortName>
        <ecNumber evidence="4">5.2.1.8</ecNumber>
    </recommendedName>
</protein>
<dbReference type="GO" id="GO:0016018">
    <property type="term" value="F:cyclosporin A binding"/>
    <property type="evidence" value="ECO:0007669"/>
    <property type="project" value="TreeGrafter"/>
</dbReference>
<evidence type="ECO:0000313" key="8">
    <source>
        <dbReference type="Proteomes" id="UP000694620"/>
    </source>
</evidence>
<dbReference type="PANTHER" id="PTHR11071">
    <property type="entry name" value="PEPTIDYL-PROLYL CIS-TRANS ISOMERASE"/>
    <property type="match status" value="1"/>
</dbReference>
<dbReference type="PRINTS" id="PR00153">
    <property type="entry name" value="CSAPPISMRASE"/>
</dbReference>
<dbReference type="AlphaFoldDB" id="A0A8C4SCB7"/>
<dbReference type="GO" id="GO:0005739">
    <property type="term" value="C:mitochondrion"/>
    <property type="evidence" value="ECO:0007669"/>
    <property type="project" value="TreeGrafter"/>
</dbReference>
<keyword evidence="3 4" id="KW-0413">Isomerase</keyword>
<dbReference type="GeneTree" id="ENSGT00940000158548"/>
<dbReference type="Pfam" id="PF00160">
    <property type="entry name" value="Pro_isomerase"/>
    <property type="match status" value="1"/>
</dbReference>
<dbReference type="GO" id="GO:0006457">
    <property type="term" value="P:protein folding"/>
    <property type="evidence" value="ECO:0007669"/>
    <property type="project" value="InterPro"/>
</dbReference>
<accession>A0A8C4SCB7</accession>
<dbReference type="PIRSF" id="PIRSF001467">
    <property type="entry name" value="Peptidylpro_ismrse"/>
    <property type="match status" value="1"/>
</dbReference>
<reference evidence="7" key="3">
    <citation type="submission" date="2025-09" db="UniProtKB">
        <authorList>
            <consortium name="Ensembl"/>
        </authorList>
    </citation>
    <scope>IDENTIFICATION</scope>
</reference>
<organism evidence="7 8">
    <name type="scientific">Erpetoichthys calabaricus</name>
    <name type="common">Rope fish</name>
    <name type="synonym">Calamoichthys calabaricus</name>
    <dbReference type="NCBI Taxonomy" id="27687"/>
    <lineage>
        <taxon>Eukaryota</taxon>
        <taxon>Metazoa</taxon>
        <taxon>Chordata</taxon>
        <taxon>Craniata</taxon>
        <taxon>Vertebrata</taxon>
        <taxon>Euteleostomi</taxon>
        <taxon>Actinopterygii</taxon>
        <taxon>Polypteriformes</taxon>
        <taxon>Polypteridae</taxon>
        <taxon>Erpetoichthys</taxon>
    </lineage>
</organism>
<proteinExistence type="inferred from homology"/>
<evidence type="ECO:0000256" key="4">
    <source>
        <dbReference type="RuleBase" id="RU363019"/>
    </source>
</evidence>
<feature type="domain" description="PPIase cyclophilin-type" evidence="6">
    <location>
        <begin position="1"/>
        <end position="129"/>
    </location>
</feature>
<dbReference type="PROSITE" id="PS50072">
    <property type="entry name" value="CSA_PPIASE_2"/>
    <property type="match status" value="1"/>
</dbReference>
<sequence length="143" mass="16039">YQSLHQKCTLLVEYLCYKGSTFHRVVKNFMIQGGDFTEGNGRGGESIYGGYFEDENFVLKHDRAFLLSMANRGKDTNGSQFFIILLSYSVHVVFGLIISGFEVIKQIENLKTDAASRPYADVRVIDCGQLITKSANDGKYCSL</sequence>
<dbReference type="InterPro" id="IPR029000">
    <property type="entry name" value="Cyclophilin-like_dom_sf"/>
</dbReference>